<keyword evidence="5 10" id="KW-1133">Transmembrane helix</keyword>
<dbReference type="InterPro" id="IPR012336">
    <property type="entry name" value="Thioredoxin-like_fold"/>
</dbReference>
<dbReference type="PROSITE" id="PS50990">
    <property type="entry name" value="PEPTIDASE_C39"/>
    <property type="match status" value="1"/>
</dbReference>
<evidence type="ECO:0000256" key="4">
    <source>
        <dbReference type="ARBA" id="ARBA00022719"/>
    </source>
</evidence>
<comment type="similarity">
    <text evidence="2">Belongs to the VKOR family.</text>
</comment>
<gene>
    <name evidence="12" type="ORF">PQO05_11140</name>
</gene>
<evidence type="ECO:0000256" key="3">
    <source>
        <dbReference type="ARBA" id="ARBA00022692"/>
    </source>
</evidence>
<keyword evidence="7 10" id="KW-0472">Membrane</keyword>
<organism evidence="12 13">
    <name type="scientific">Mucilaginibacter jinjuensis</name>
    <dbReference type="NCBI Taxonomy" id="1176721"/>
    <lineage>
        <taxon>Bacteria</taxon>
        <taxon>Pseudomonadati</taxon>
        <taxon>Bacteroidota</taxon>
        <taxon>Sphingobacteriia</taxon>
        <taxon>Sphingobacteriales</taxon>
        <taxon>Sphingobacteriaceae</taxon>
        <taxon>Mucilaginibacter</taxon>
    </lineage>
</organism>
<evidence type="ECO:0000313" key="12">
    <source>
        <dbReference type="EMBL" id="WCT14487.1"/>
    </source>
</evidence>
<keyword evidence="6" id="KW-0560">Oxidoreductase</keyword>
<reference evidence="12 13" key="1">
    <citation type="submission" date="2023-02" db="EMBL/GenBank/DDBJ databases">
        <title>Genome sequence of Mucilaginibacter jinjuensis strain KACC 16571.</title>
        <authorList>
            <person name="Kim S."/>
            <person name="Heo J."/>
            <person name="Kwon S.-W."/>
        </authorList>
    </citation>
    <scope>NUCLEOTIDE SEQUENCE [LARGE SCALE GENOMIC DNA]</scope>
    <source>
        <strain evidence="12 13">KACC 16571</strain>
    </source>
</reference>
<evidence type="ECO:0000256" key="8">
    <source>
        <dbReference type="ARBA" id="ARBA00023157"/>
    </source>
</evidence>
<name>A0ABY7TFU2_9SPHI</name>
<feature type="transmembrane region" description="Helical" evidence="10">
    <location>
        <begin position="253"/>
        <end position="271"/>
    </location>
</feature>
<feature type="transmembrane region" description="Helical" evidence="10">
    <location>
        <begin position="142"/>
        <end position="162"/>
    </location>
</feature>
<dbReference type="Gene3D" id="3.90.70.10">
    <property type="entry name" value="Cysteine proteinases"/>
    <property type="match status" value="1"/>
</dbReference>
<evidence type="ECO:0000256" key="9">
    <source>
        <dbReference type="ARBA" id="ARBA00023284"/>
    </source>
</evidence>
<dbReference type="InterPro" id="IPR012932">
    <property type="entry name" value="VKOR"/>
</dbReference>
<dbReference type="Pfam" id="PF07884">
    <property type="entry name" value="VKOR"/>
    <property type="match status" value="1"/>
</dbReference>
<dbReference type="InterPro" id="IPR038354">
    <property type="entry name" value="VKOR_sf"/>
</dbReference>
<keyword evidence="4" id="KW-0874">Quinone</keyword>
<evidence type="ECO:0000313" key="13">
    <source>
        <dbReference type="Proteomes" id="UP001216139"/>
    </source>
</evidence>
<dbReference type="RefSeq" id="WP_273632988.1">
    <property type="nucleotide sequence ID" value="NZ_CP117167.1"/>
</dbReference>
<protein>
    <submittedName>
        <fullName evidence="12">Thioredoxin domain-containing protein</fullName>
    </submittedName>
</protein>
<evidence type="ECO:0000259" key="11">
    <source>
        <dbReference type="PROSITE" id="PS50990"/>
    </source>
</evidence>
<evidence type="ECO:0000256" key="7">
    <source>
        <dbReference type="ARBA" id="ARBA00023136"/>
    </source>
</evidence>
<feature type="transmembrane region" description="Helical" evidence="10">
    <location>
        <begin position="283"/>
        <end position="306"/>
    </location>
</feature>
<dbReference type="Gene3D" id="3.40.30.10">
    <property type="entry name" value="Glutaredoxin"/>
    <property type="match status" value="1"/>
</dbReference>
<evidence type="ECO:0000256" key="1">
    <source>
        <dbReference type="ARBA" id="ARBA00004141"/>
    </source>
</evidence>
<feature type="transmembrane region" description="Helical" evidence="10">
    <location>
        <begin position="312"/>
        <end position="334"/>
    </location>
</feature>
<dbReference type="InterPro" id="IPR005074">
    <property type="entry name" value="Peptidase_C39"/>
</dbReference>
<dbReference type="Gene3D" id="1.20.1440.130">
    <property type="entry name" value="VKOR domain"/>
    <property type="match status" value="1"/>
</dbReference>
<comment type="subcellular location">
    <subcellularLocation>
        <location evidence="1">Membrane</location>
        <topology evidence="1">Multi-pass membrane protein</topology>
    </subcellularLocation>
</comment>
<evidence type="ECO:0000256" key="5">
    <source>
        <dbReference type="ARBA" id="ARBA00022989"/>
    </source>
</evidence>
<keyword evidence="3 10" id="KW-0812">Transmembrane</keyword>
<feature type="transmembrane region" description="Helical" evidence="10">
    <location>
        <begin position="227"/>
        <end position="247"/>
    </location>
</feature>
<feature type="domain" description="Peptidase C39" evidence="11">
    <location>
        <begin position="2"/>
        <end position="119"/>
    </location>
</feature>
<proteinExistence type="inferred from homology"/>
<dbReference type="Proteomes" id="UP001216139">
    <property type="component" value="Chromosome"/>
</dbReference>
<dbReference type="SUPFAM" id="SSF52833">
    <property type="entry name" value="Thioredoxin-like"/>
    <property type="match status" value="1"/>
</dbReference>
<dbReference type="EMBL" id="CP117167">
    <property type="protein sequence ID" value="WCT14487.1"/>
    <property type="molecule type" value="Genomic_DNA"/>
</dbReference>
<dbReference type="InterPro" id="IPR036249">
    <property type="entry name" value="Thioredoxin-like_sf"/>
</dbReference>
<dbReference type="CDD" id="cd12921">
    <property type="entry name" value="VKOR_4"/>
    <property type="match status" value="1"/>
</dbReference>
<dbReference type="Pfam" id="PF03412">
    <property type="entry name" value="Peptidase_C39"/>
    <property type="match status" value="1"/>
</dbReference>
<keyword evidence="8" id="KW-1015">Disulfide bond</keyword>
<evidence type="ECO:0000256" key="10">
    <source>
        <dbReference type="SAM" id="Phobius"/>
    </source>
</evidence>
<keyword evidence="9" id="KW-0676">Redox-active center</keyword>
<evidence type="ECO:0000256" key="6">
    <source>
        <dbReference type="ARBA" id="ARBA00023002"/>
    </source>
</evidence>
<dbReference type="Pfam" id="PF13462">
    <property type="entry name" value="Thioredoxin_4"/>
    <property type="match status" value="1"/>
</dbReference>
<keyword evidence="13" id="KW-1185">Reference proteome</keyword>
<accession>A0ABY7TFU2</accession>
<sequence>MDSNITSVLSRLFRIAEIPVTTKSVFEEVTKHPYYPSVLTISDALDKWKVPNGAYELSFEELSEVPCPFIAHLTENGGGFALVTAVSSDAVTVYNEKWRNIEMSAGRFKNIYSGTILLAQSDLASGEADFPQKLFAQKLDNLRIPLIVLTIAFILLNALHTHLIAGSIAYTTLALIIFKTTGLMLSVLLLIQSIDANNAFVRRICGKSKKTDCNGILSSKAAKIAPFLNWSEAVFFYFSGTWILLLFNPPSASLQFFLAIINVLALPYTFYSIYYQIRVAKKWCLLCCGVQAILWLEFGCTAFYLFHPVNLITSLSFTNILLAFLFPIAAWAFIKPFLIKAQDLNQVLLQLNRFKYNPDLFWNLLKEQSKYGLPPDQHTLIFGNSEAEHVITIVSDPYCKPCAAAHEILDHWLTETNSFKLQVIFSTNAHPDDYRTKLAGHLMQVSIEYNVETAQKALSDWYSHQYDYKSWSAIYPVQDIPINPLVEQKNWAKLASIEVTPTIFIDGHRLPNTYRIEDLKYFIQ</sequence>
<evidence type="ECO:0000256" key="2">
    <source>
        <dbReference type="ARBA" id="ARBA00006214"/>
    </source>
</evidence>
<feature type="transmembrane region" description="Helical" evidence="10">
    <location>
        <begin position="168"/>
        <end position="191"/>
    </location>
</feature>